<dbReference type="InterPro" id="IPR007409">
    <property type="entry name" value="Restrct_endonuc_type1_HsdR_N"/>
</dbReference>
<dbReference type="Proteomes" id="UP000515981">
    <property type="component" value="Chromosome"/>
</dbReference>
<dbReference type="RefSeq" id="WP_249326747.1">
    <property type="nucleotide sequence ID" value="NZ_CP060633.1"/>
</dbReference>
<dbReference type="REBASE" id="442392">
    <property type="entry name" value="LbaNSJ8ORF5315P"/>
</dbReference>
<feature type="domain" description="Helicase ATP-binding" evidence="1">
    <location>
        <begin position="312"/>
        <end position="530"/>
    </location>
</feature>
<dbReference type="GO" id="GO:0005524">
    <property type="term" value="F:ATP binding"/>
    <property type="evidence" value="ECO:0007669"/>
    <property type="project" value="UniProtKB-KW"/>
</dbReference>
<dbReference type="KEGG" id="ssun:H9Q77_05330"/>
<dbReference type="InterPro" id="IPR055180">
    <property type="entry name" value="HsdR_RecA-like_helicase_dom_2"/>
</dbReference>
<dbReference type="PANTHER" id="PTHR42927:SF1">
    <property type="entry name" value="HELICASE SUPERFAMILY 1 AND 2 DOMAIN-CONTAINING PROTEIN"/>
    <property type="match status" value="1"/>
</dbReference>
<dbReference type="Gene3D" id="3.90.1570.50">
    <property type="match status" value="1"/>
</dbReference>
<dbReference type="Pfam" id="PF18766">
    <property type="entry name" value="SWI2_SNF2"/>
    <property type="match status" value="1"/>
</dbReference>
<reference evidence="2 3" key="1">
    <citation type="submission" date="2020-08" db="EMBL/GenBank/DDBJ databases">
        <authorList>
            <person name="Liu C."/>
            <person name="Sun Q."/>
        </authorList>
    </citation>
    <scope>NUCLEOTIDE SEQUENCE [LARGE SCALE GENOMIC DNA]</scope>
    <source>
        <strain evidence="2 3">NSJ-8</strain>
    </source>
</reference>
<dbReference type="PANTHER" id="PTHR42927">
    <property type="entry name" value="HELICASE SUPERFAMILY 1 AND 2 DOMAIN-CONTAINING PROTEIN"/>
    <property type="match status" value="1"/>
</dbReference>
<dbReference type="SMART" id="SM00487">
    <property type="entry name" value="DEXDc"/>
    <property type="match status" value="1"/>
</dbReference>
<dbReference type="InterPro" id="IPR027417">
    <property type="entry name" value="P-loop_NTPase"/>
</dbReference>
<dbReference type="InterPro" id="IPR040980">
    <property type="entry name" value="SWI2_SNF2"/>
</dbReference>
<organism evidence="2 3">
    <name type="scientific">Simiaoa sunii</name>
    <dbReference type="NCBI Taxonomy" id="2763672"/>
    <lineage>
        <taxon>Bacteria</taxon>
        <taxon>Bacillati</taxon>
        <taxon>Bacillota</taxon>
        <taxon>Clostridia</taxon>
        <taxon>Lachnospirales</taxon>
        <taxon>Lachnospiraceae</taxon>
        <taxon>Simiaoa</taxon>
    </lineage>
</organism>
<dbReference type="SUPFAM" id="SSF52540">
    <property type="entry name" value="P-loop containing nucleoside triphosphate hydrolases"/>
    <property type="match status" value="1"/>
</dbReference>
<keyword evidence="2" id="KW-0540">Nuclease</keyword>
<dbReference type="InterPro" id="IPR014001">
    <property type="entry name" value="Helicase_ATP-bd"/>
</dbReference>
<dbReference type="GO" id="GO:0009307">
    <property type="term" value="P:DNA restriction-modification system"/>
    <property type="evidence" value="ECO:0007669"/>
    <property type="project" value="UniProtKB-KW"/>
</dbReference>
<evidence type="ECO:0000259" key="1">
    <source>
        <dbReference type="SMART" id="SM00487"/>
    </source>
</evidence>
<dbReference type="EMBL" id="CP060633">
    <property type="protein sequence ID" value="QNM03524.1"/>
    <property type="molecule type" value="Genomic_DNA"/>
</dbReference>
<evidence type="ECO:0000313" key="3">
    <source>
        <dbReference type="Proteomes" id="UP000515981"/>
    </source>
</evidence>
<protein>
    <submittedName>
        <fullName evidence="2">Type I restriction endonuclease subunit R</fullName>
    </submittedName>
</protein>
<proteinExistence type="predicted"/>
<accession>A0A7G9FY92</accession>
<dbReference type="Pfam" id="PF22679">
    <property type="entry name" value="T1R_D3-like"/>
    <property type="match status" value="1"/>
</dbReference>
<keyword evidence="3" id="KW-1185">Reference proteome</keyword>
<evidence type="ECO:0000313" key="2">
    <source>
        <dbReference type="EMBL" id="QNM03524.1"/>
    </source>
</evidence>
<dbReference type="AlphaFoldDB" id="A0A7G9FY92"/>
<dbReference type="Gene3D" id="3.40.50.300">
    <property type="entry name" value="P-loop containing nucleotide triphosphate hydrolases"/>
    <property type="match status" value="2"/>
</dbReference>
<dbReference type="GO" id="GO:0009035">
    <property type="term" value="F:type I site-specific deoxyribonuclease activity"/>
    <property type="evidence" value="ECO:0007669"/>
    <property type="project" value="UniProtKB-EC"/>
</dbReference>
<name>A0A7G9FY92_9FIRM</name>
<keyword evidence="2" id="KW-0378">Hydrolase</keyword>
<dbReference type="Pfam" id="PF04313">
    <property type="entry name" value="HSDR_N"/>
    <property type="match status" value="1"/>
</dbReference>
<keyword evidence="2" id="KW-0255">Endonuclease</keyword>
<gene>
    <name evidence="2" type="ORF">H9Q77_05330</name>
</gene>
<sequence length="1023" mass="116805">MDDKTIIDITNLDAEKHAENSAKRVASYREKLLHHASILSEKEYQKFLLERLEKDNGFVVRKAAEFDRYYAVDREMLFKFLNDTQPDTMNYLRKIYKVDLEETIVSFINAETTKTRGSLIEVLKHGIELSNQKIELMYTKPATTFNPELTKKYSQNIFSVMEEVWASDKERIDVVIFLNGLAIMAFELKCNAAGQSYQDAIYQFRTDRNPKTRLFRFKAGTLVNFAMDLEEVYMTTKLDGQATFFLPFNMGNGHGVTAGAGNPAFKDKYSVSYMWEDILTKDTILDLISKFIFVEVKEKVDEETGKVKRSENLIFPRYHQLDVIRKILADVRENGTAQNYLIQHSAGSGKTNSIAWLAHRLTSLHDANNKIIFDNVVIVTDRVVVDRQLQKAIMGMEHKAGLIRVMDDKCVSADLAIALNGNTKIIATTIQKFPYIVDSVANLKNKRFAVIIDEAHSSTAGKDMAAITMTLGSGEDTEADVEDMISSEIKRNGKQANVSMFAFTATPKPTTIQLFGHQNTKGQKEAFHVYSMKQAIEEGFILNVLQNYTEYSTFYQINKEIEDDPRCKTNDAKRQIARFIELHDTNIAQRVEVIVEHFRTTVMQELGGQAKAMVITASRQSAVKYRQAFEDYIAKKGYEGIHALVAFSGKVKLPDDEQEYTESSLNGFPEDRLTKEFDTDKYQVLLVANKYQTGFDQPKLCAMYVLKKLKGVNAVQTLSRLNRICAPYDKKTFVLDFVNSYEDIKSAFAPYYTTTLLANSVTPSAVYDLEAKIDAYGILDPADIEAANDILYADKVNGKQKQRLTFFLQKSKKLIEHYEYNTQRQCVADMRSFVRFYEFLLQVSSFEDTDLHKKYNFVSYLLAYINIKHPGGGFNLDGKIKATNFVQKKGEDHKSADLVADPVMKLPTAEHFGLTEDKEKRLSEIIDEINSRTGKNYDNDVVVKAMLQIRDILMKSDKLKTSARNNTQQDFEFSYFDDIDDALIEGLSQNQDFFSMLLSNDEMKRQVLGIFSDEIYKSLRNAK</sequence>
<dbReference type="GO" id="GO:0003677">
    <property type="term" value="F:DNA binding"/>
    <property type="evidence" value="ECO:0007669"/>
    <property type="project" value="UniProtKB-KW"/>
</dbReference>